<organism evidence="2 3">
    <name type="scientific">Streptomyces calidiresistens</name>
    <dbReference type="NCBI Taxonomy" id="1485586"/>
    <lineage>
        <taxon>Bacteria</taxon>
        <taxon>Bacillati</taxon>
        <taxon>Actinomycetota</taxon>
        <taxon>Actinomycetes</taxon>
        <taxon>Kitasatosporales</taxon>
        <taxon>Streptomycetaceae</taxon>
        <taxon>Streptomyces</taxon>
    </lineage>
</organism>
<gene>
    <name evidence="2" type="ORF">FOE67_00640</name>
</gene>
<keyword evidence="1" id="KW-0812">Transmembrane</keyword>
<dbReference type="Proteomes" id="UP000530234">
    <property type="component" value="Unassembled WGS sequence"/>
</dbReference>
<feature type="transmembrane region" description="Helical" evidence="1">
    <location>
        <begin position="58"/>
        <end position="78"/>
    </location>
</feature>
<keyword evidence="3" id="KW-1185">Reference proteome</keyword>
<feature type="transmembrane region" description="Helical" evidence="1">
    <location>
        <begin position="90"/>
        <end position="109"/>
    </location>
</feature>
<dbReference type="RefSeq" id="WP_182659761.1">
    <property type="nucleotide sequence ID" value="NZ_VKHS01000005.1"/>
</dbReference>
<reference evidence="3" key="1">
    <citation type="submission" date="2019-10" db="EMBL/GenBank/DDBJ databases">
        <title>Streptomyces sp. nov., a novel actinobacterium isolated from alkaline environment.</title>
        <authorList>
            <person name="Golinska P."/>
        </authorList>
    </citation>
    <scope>NUCLEOTIDE SEQUENCE [LARGE SCALE GENOMIC DNA]</scope>
    <source>
        <strain evidence="3">DSM 42108</strain>
    </source>
</reference>
<sequence length="154" mass="15521">MSTAPEARLTALGTPPTRFRLLAAVSGALAAAAAHLIALAAGAEMLVPAFEGEGTQQIATVGVLASAFGATLIGWAVARGAERFTPRPRAAWLAFAAVGLLLSFVPVIAIDATGLTRAVLALQHLLVAVIVIPVFARTLPRDAGSPAAAPTPPT</sequence>
<evidence type="ECO:0000313" key="3">
    <source>
        <dbReference type="Proteomes" id="UP000530234"/>
    </source>
</evidence>
<dbReference type="EMBL" id="VKHS01000005">
    <property type="protein sequence ID" value="MBB0228053.1"/>
    <property type="molecule type" value="Genomic_DNA"/>
</dbReference>
<name>A0A7W3XUR5_9ACTN</name>
<protein>
    <submittedName>
        <fullName evidence="2">Uncharacterized protein</fullName>
    </submittedName>
</protein>
<feature type="transmembrane region" description="Helical" evidence="1">
    <location>
        <begin position="115"/>
        <end position="136"/>
    </location>
</feature>
<keyword evidence="1" id="KW-0472">Membrane</keyword>
<dbReference type="AlphaFoldDB" id="A0A7W3XUR5"/>
<accession>A0A7W3XUR5</accession>
<comment type="caution">
    <text evidence="2">The sequence shown here is derived from an EMBL/GenBank/DDBJ whole genome shotgun (WGS) entry which is preliminary data.</text>
</comment>
<keyword evidence="1" id="KW-1133">Transmembrane helix</keyword>
<dbReference type="Pfam" id="PF19545">
    <property type="entry name" value="DUF6069"/>
    <property type="match status" value="1"/>
</dbReference>
<evidence type="ECO:0000256" key="1">
    <source>
        <dbReference type="SAM" id="Phobius"/>
    </source>
</evidence>
<dbReference type="InterPro" id="IPR045713">
    <property type="entry name" value="DUF6069"/>
</dbReference>
<evidence type="ECO:0000313" key="2">
    <source>
        <dbReference type="EMBL" id="MBB0228053.1"/>
    </source>
</evidence>
<proteinExistence type="predicted"/>